<dbReference type="GO" id="GO:0004673">
    <property type="term" value="F:protein histidine kinase activity"/>
    <property type="evidence" value="ECO:0007669"/>
    <property type="project" value="UniProtKB-EC"/>
</dbReference>
<evidence type="ECO:0000313" key="17">
    <source>
        <dbReference type="EMBL" id="MBD8501580.1"/>
    </source>
</evidence>
<dbReference type="CDD" id="cd00075">
    <property type="entry name" value="HATPase"/>
    <property type="match status" value="1"/>
</dbReference>
<dbReference type="Gene3D" id="1.10.287.130">
    <property type="match status" value="1"/>
</dbReference>
<evidence type="ECO:0000256" key="13">
    <source>
        <dbReference type="ARBA" id="ARBA00023136"/>
    </source>
</evidence>
<dbReference type="InterPro" id="IPR048590">
    <property type="entry name" value="CusS-like_sensor"/>
</dbReference>
<dbReference type="Gene3D" id="6.10.340.10">
    <property type="match status" value="1"/>
</dbReference>
<evidence type="ECO:0000256" key="3">
    <source>
        <dbReference type="ARBA" id="ARBA00022475"/>
    </source>
</evidence>
<comment type="catalytic activity">
    <reaction evidence="1 14">
        <text>ATP + protein L-histidine = ADP + protein N-phospho-L-histidine.</text>
        <dbReference type="EC" id="2.7.13.3"/>
    </reaction>
</comment>
<keyword evidence="8 14" id="KW-0547">Nucleotide-binding</keyword>
<dbReference type="InterPro" id="IPR003661">
    <property type="entry name" value="HisK_dim/P_dom"/>
</dbReference>
<dbReference type="PANTHER" id="PTHR45436:SF15">
    <property type="entry name" value="SENSOR HISTIDINE KINASE CUSS"/>
    <property type="match status" value="1"/>
</dbReference>
<evidence type="ECO:0000256" key="4">
    <source>
        <dbReference type="ARBA" id="ARBA00022519"/>
    </source>
</evidence>
<evidence type="ECO:0000256" key="5">
    <source>
        <dbReference type="ARBA" id="ARBA00022553"/>
    </source>
</evidence>
<evidence type="ECO:0000259" key="16">
    <source>
        <dbReference type="PROSITE" id="PS50885"/>
    </source>
</evidence>
<keyword evidence="11 14" id="KW-1133">Transmembrane helix</keyword>
<dbReference type="CDD" id="cd00082">
    <property type="entry name" value="HisKA"/>
    <property type="match status" value="1"/>
</dbReference>
<comment type="subcellular location">
    <subcellularLocation>
        <location evidence="2">Cell inner membrane</location>
        <topology evidence="2">Multi-pass membrane protein</topology>
    </subcellularLocation>
</comment>
<dbReference type="SMART" id="SM00387">
    <property type="entry name" value="HATPase_c"/>
    <property type="match status" value="1"/>
</dbReference>
<keyword evidence="4 14" id="KW-0997">Cell inner membrane</keyword>
<evidence type="ECO:0000256" key="10">
    <source>
        <dbReference type="ARBA" id="ARBA00022840"/>
    </source>
</evidence>
<dbReference type="PROSITE" id="PS50885">
    <property type="entry name" value="HAMP"/>
    <property type="match status" value="1"/>
</dbReference>
<dbReference type="PRINTS" id="PR00344">
    <property type="entry name" value="BCTRLSENSOR"/>
</dbReference>
<organism evidence="17 18">
    <name type="scientific">Thauera sedimentorum</name>
    <dbReference type="NCBI Taxonomy" id="2767595"/>
    <lineage>
        <taxon>Bacteria</taxon>
        <taxon>Pseudomonadati</taxon>
        <taxon>Pseudomonadota</taxon>
        <taxon>Betaproteobacteria</taxon>
        <taxon>Rhodocyclales</taxon>
        <taxon>Zoogloeaceae</taxon>
        <taxon>Thauera</taxon>
    </lineage>
</organism>
<dbReference type="Proteomes" id="UP000603602">
    <property type="component" value="Unassembled WGS sequence"/>
</dbReference>
<accession>A0ABR9B5C8</accession>
<dbReference type="InterPro" id="IPR005467">
    <property type="entry name" value="His_kinase_dom"/>
</dbReference>
<keyword evidence="5" id="KW-0597">Phosphoprotein</keyword>
<comment type="caution">
    <text evidence="17">The sequence shown here is derived from an EMBL/GenBank/DDBJ whole genome shotgun (WGS) entry which is preliminary data.</text>
</comment>
<dbReference type="SUPFAM" id="SSF47384">
    <property type="entry name" value="Homodimeric domain of signal transducing histidine kinase"/>
    <property type="match status" value="1"/>
</dbReference>
<keyword evidence="9 14" id="KW-0418">Kinase</keyword>
<evidence type="ECO:0000256" key="9">
    <source>
        <dbReference type="ARBA" id="ARBA00022777"/>
    </source>
</evidence>
<dbReference type="EMBL" id="JACYTO010000001">
    <property type="protein sequence ID" value="MBD8501580.1"/>
    <property type="molecule type" value="Genomic_DNA"/>
</dbReference>
<dbReference type="InterPro" id="IPR003660">
    <property type="entry name" value="HAMP_dom"/>
</dbReference>
<feature type="domain" description="Histidine kinase" evidence="15">
    <location>
        <begin position="246"/>
        <end position="459"/>
    </location>
</feature>
<evidence type="ECO:0000256" key="1">
    <source>
        <dbReference type="ARBA" id="ARBA00000085"/>
    </source>
</evidence>
<keyword evidence="7 14" id="KW-0812">Transmembrane</keyword>
<feature type="domain" description="HAMP" evidence="16">
    <location>
        <begin position="185"/>
        <end position="238"/>
    </location>
</feature>
<sequence length="466" mass="50191">MGRPVSLTARIALLFALLTASLLIVVGAVLGRAVEAHFRELDQHELGGKLTLIQNLLQSQPSDTRTLGQRLDDAFTGHDMVGVLLRDASGDIVHAIQAGHFPPAQLHGAALPSEATMWEQGGRQFIGRESLVALPAGNAGEGVQVVLALDISHHAQFLDEVRTRLWLGISLAAVTAALLGWLAAYKGLAPLRRVTATARRLSAEQLGERLAEQGAPAEVRELADALNGMLDRLESSFRRLADFSADIAHELRTPVSNLMTQTQVALSRARSAEEYREILASNMEEYERIARMVSDMLFLAQADNGRLPRPEETVELAVEAQALAEFYEALADEEEVRITVSGEAAVTGDRLMLRRALSNLLSNALRHAEPGSTVDIAITRDDTRATLAVSNQGETIAPEQLSQIFERFHRAGAGRRQHGEGAGLGLAISRSIAEVHGGALDVSSADGRSTFRLHLPLARSAATASH</sequence>
<keyword evidence="3 14" id="KW-1003">Cell membrane</keyword>
<dbReference type="Pfam" id="PF00672">
    <property type="entry name" value="HAMP"/>
    <property type="match status" value="1"/>
</dbReference>
<dbReference type="PROSITE" id="PS50109">
    <property type="entry name" value="HIS_KIN"/>
    <property type="match status" value="1"/>
</dbReference>
<reference evidence="18" key="1">
    <citation type="submission" date="2023-07" db="EMBL/GenBank/DDBJ databases">
        <title>Thauera sp. CAU 1555 isolated from sand of Yaerae Beach.</title>
        <authorList>
            <person name="Kim W."/>
        </authorList>
    </citation>
    <scope>NUCLEOTIDE SEQUENCE [LARGE SCALE GENOMIC DNA]</scope>
    <source>
        <strain evidence="18">CAU 1555</strain>
    </source>
</reference>
<dbReference type="PANTHER" id="PTHR45436">
    <property type="entry name" value="SENSOR HISTIDINE KINASE YKOH"/>
    <property type="match status" value="1"/>
</dbReference>
<dbReference type="InterPro" id="IPR036890">
    <property type="entry name" value="HATPase_C_sf"/>
</dbReference>
<keyword evidence="12 14" id="KW-0902">Two-component regulatory system</keyword>
<evidence type="ECO:0000256" key="6">
    <source>
        <dbReference type="ARBA" id="ARBA00022679"/>
    </source>
</evidence>
<comment type="function">
    <text evidence="14">Member of a two-component regulatory system.</text>
</comment>
<dbReference type="Gene3D" id="3.30.565.10">
    <property type="entry name" value="Histidine kinase-like ATPase, C-terminal domain"/>
    <property type="match status" value="1"/>
</dbReference>
<dbReference type="Pfam" id="PF00512">
    <property type="entry name" value="HisKA"/>
    <property type="match status" value="1"/>
</dbReference>
<evidence type="ECO:0000256" key="7">
    <source>
        <dbReference type="ARBA" id="ARBA00022692"/>
    </source>
</evidence>
<dbReference type="CDD" id="cd06225">
    <property type="entry name" value="HAMP"/>
    <property type="match status" value="1"/>
</dbReference>
<name>A0ABR9B5C8_9RHOO</name>
<dbReference type="Pfam" id="PF21085">
    <property type="entry name" value="CusS"/>
    <property type="match status" value="1"/>
</dbReference>
<proteinExistence type="predicted"/>
<feature type="transmembrane region" description="Helical" evidence="14">
    <location>
        <begin position="165"/>
        <end position="184"/>
    </location>
</feature>
<dbReference type="SUPFAM" id="SSF158472">
    <property type="entry name" value="HAMP domain-like"/>
    <property type="match status" value="1"/>
</dbReference>
<keyword evidence="10 14" id="KW-0067">ATP-binding</keyword>
<dbReference type="EC" id="2.7.13.3" evidence="14"/>
<dbReference type="InterPro" id="IPR003594">
    <property type="entry name" value="HATPase_dom"/>
</dbReference>
<dbReference type="RefSeq" id="WP_187716424.1">
    <property type="nucleotide sequence ID" value="NZ_JACTAH010000001.1"/>
</dbReference>
<evidence type="ECO:0000256" key="8">
    <source>
        <dbReference type="ARBA" id="ARBA00022741"/>
    </source>
</evidence>
<dbReference type="InterPro" id="IPR036097">
    <property type="entry name" value="HisK_dim/P_sf"/>
</dbReference>
<keyword evidence="6 14" id="KW-0808">Transferase</keyword>
<evidence type="ECO:0000256" key="2">
    <source>
        <dbReference type="ARBA" id="ARBA00004429"/>
    </source>
</evidence>
<dbReference type="SMART" id="SM00304">
    <property type="entry name" value="HAMP"/>
    <property type="match status" value="1"/>
</dbReference>
<keyword evidence="18" id="KW-1185">Reference proteome</keyword>
<evidence type="ECO:0000256" key="14">
    <source>
        <dbReference type="RuleBase" id="RU364088"/>
    </source>
</evidence>
<keyword evidence="13 14" id="KW-0472">Membrane</keyword>
<dbReference type="NCBIfam" id="TIGR01386">
    <property type="entry name" value="cztS_silS_copS"/>
    <property type="match status" value="1"/>
</dbReference>
<protein>
    <recommendedName>
        <fullName evidence="14">Sensor protein</fullName>
        <ecNumber evidence="14">2.7.13.3</ecNumber>
    </recommendedName>
</protein>
<evidence type="ECO:0000259" key="15">
    <source>
        <dbReference type="PROSITE" id="PS50109"/>
    </source>
</evidence>
<dbReference type="Pfam" id="PF02518">
    <property type="entry name" value="HATPase_c"/>
    <property type="match status" value="1"/>
</dbReference>
<dbReference type="SMART" id="SM00388">
    <property type="entry name" value="HisKA"/>
    <property type="match status" value="1"/>
</dbReference>
<evidence type="ECO:0000256" key="12">
    <source>
        <dbReference type="ARBA" id="ARBA00023012"/>
    </source>
</evidence>
<gene>
    <name evidence="17" type="ORF">IFO67_01655</name>
</gene>
<evidence type="ECO:0000313" key="18">
    <source>
        <dbReference type="Proteomes" id="UP000603602"/>
    </source>
</evidence>
<evidence type="ECO:0000256" key="11">
    <source>
        <dbReference type="ARBA" id="ARBA00022989"/>
    </source>
</evidence>
<dbReference type="InterPro" id="IPR004358">
    <property type="entry name" value="Sig_transdc_His_kin-like_C"/>
</dbReference>
<dbReference type="SUPFAM" id="SSF55874">
    <property type="entry name" value="ATPase domain of HSP90 chaperone/DNA topoisomerase II/histidine kinase"/>
    <property type="match status" value="1"/>
</dbReference>
<dbReference type="InterPro" id="IPR006290">
    <property type="entry name" value="CztS_silS_copS"/>
</dbReference>
<dbReference type="InterPro" id="IPR050428">
    <property type="entry name" value="TCS_sensor_his_kinase"/>
</dbReference>